<dbReference type="EMBL" id="FNVO01000004">
    <property type="protein sequence ID" value="SEG29495.1"/>
    <property type="molecule type" value="Genomic_DNA"/>
</dbReference>
<evidence type="ECO:0000256" key="4">
    <source>
        <dbReference type="ARBA" id="ARBA00022989"/>
    </source>
</evidence>
<dbReference type="PANTHER" id="PTHR32322">
    <property type="entry name" value="INNER MEMBRANE TRANSPORTER"/>
    <property type="match status" value="1"/>
</dbReference>
<keyword evidence="10" id="KW-1185">Reference proteome</keyword>
<evidence type="ECO:0000256" key="7">
    <source>
        <dbReference type="SAM" id="Phobius"/>
    </source>
</evidence>
<feature type="transmembrane region" description="Helical" evidence="7">
    <location>
        <begin position="171"/>
        <end position="195"/>
    </location>
</feature>
<feature type="domain" description="EamA" evidence="8">
    <location>
        <begin position="143"/>
        <end position="282"/>
    </location>
</feature>
<dbReference type="SUPFAM" id="SSF103481">
    <property type="entry name" value="Multidrug resistance efflux transporter EmrE"/>
    <property type="match status" value="2"/>
</dbReference>
<feature type="region of interest" description="Disordered" evidence="6">
    <location>
        <begin position="285"/>
        <end position="312"/>
    </location>
</feature>
<keyword evidence="3 7" id="KW-0812">Transmembrane</keyword>
<dbReference type="Pfam" id="PF00892">
    <property type="entry name" value="EamA"/>
    <property type="match status" value="2"/>
</dbReference>
<feature type="transmembrane region" description="Helical" evidence="7">
    <location>
        <begin position="7"/>
        <end position="27"/>
    </location>
</feature>
<feature type="transmembrane region" description="Helical" evidence="7">
    <location>
        <begin position="140"/>
        <end position="159"/>
    </location>
</feature>
<dbReference type="Proteomes" id="UP000236723">
    <property type="component" value="Unassembled WGS sequence"/>
</dbReference>
<keyword evidence="4 7" id="KW-1133">Transmembrane helix</keyword>
<feature type="compositionally biased region" description="Basic and acidic residues" evidence="6">
    <location>
        <begin position="297"/>
        <end position="312"/>
    </location>
</feature>
<evidence type="ECO:0000313" key="10">
    <source>
        <dbReference type="Proteomes" id="UP000236723"/>
    </source>
</evidence>
<feature type="transmembrane region" description="Helical" evidence="7">
    <location>
        <begin position="60"/>
        <end position="80"/>
    </location>
</feature>
<feature type="transmembrane region" description="Helical" evidence="7">
    <location>
        <begin position="268"/>
        <end position="286"/>
    </location>
</feature>
<proteinExistence type="inferred from homology"/>
<dbReference type="OrthoDB" id="9812521at2"/>
<evidence type="ECO:0000256" key="1">
    <source>
        <dbReference type="ARBA" id="ARBA00004141"/>
    </source>
</evidence>
<sequence length="312" mass="33303">MRPRDVLLATLIAAIWGFNFVVIEVGLDSFPPLLFAALRFVAAAVPAVFFLRRPRVPVRWLWLVGLPLGVGQFGLLFLGMRMGMPAGLSSLVLQTQALFTIVFAGLLLRERLGRRQAAGMLVAFGGVALIGLDFGQGGPLPAFVLCVVGASMWGLANVAMRRMNQTAAEPVDALAFMVWMSLVPPLPLLALSLVFEGPAAGLRALTHLTLTGVGSLAYIAYLSTLVGFGLWGWLMRRYEAGTVAMYSLLVPPFGIVSAMLVLGERVGAVRWLAAVLVIGGVAAGSVRRSRPAPPPPAEHRPDGDRLSRVARV</sequence>
<feature type="transmembrane region" description="Helical" evidence="7">
    <location>
        <begin position="86"/>
        <end position="108"/>
    </location>
</feature>
<feature type="transmembrane region" description="Helical" evidence="7">
    <location>
        <begin position="215"/>
        <end position="234"/>
    </location>
</feature>
<comment type="subcellular location">
    <subcellularLocation>
        <location evidence="1">Membrane</location>
        <topology evidence="1">Multi-pass membrane protein</topology>
    </subcellularLocation>
</comment>
<gene>
    <name evidence="9" type="ORF">SAMN04489712_104270</name>
</gene>
<evidence type="ECO:0000256" key="5">
    <source>
        <dbReference type="ARBA" id="ARBA00023136"/>
    </source>
</evidence>
<feature type="transmembrane region" description="Helical" evidence="7">
    <location>
        <begin position="33"/>
        <end position="51"/>
    </location>
</feature>
<dbReference type="AlphaFoldDB" id="A0A1H5Z1L1"/>
<evidence type="ECO:0000256" key="2">
    <source>
        <dbReference type="ARBA" id="ARBA00007362"/>
    </source>
</evidence>
<keyword evidence="5 7" id="KW-0472">Membrane</keyword>
<protein>
    <submittedName>
        <fullName evidence="9">O-acetylserine/cysteine efflux transporter</fullName>
    </submittedName>
</protein>
<evidence type="ECO:0000256" key="6">
    <source>
        <dbReference type="SAM" id="MobiDB-lite"/>
    </source>
</evidence>
<dbReference type="InterPro" id="IPR050638">
    <property type="entry name" value="AA-Vitamin_Transporters"/>
</dbReference>
<name>A0A1H5Z1L1_9ACTN</name>
<reference evidence="10" key="1">
    <citation type="submission" date="2016-10" db="EMBL/GenBank/DDBJ databases">
        <authorList>
            <person name="Varghese N."/>
            <person name="Submissions S."/>
        </authorList>
    </citation>
    <scope>NUCLEOTIDE SEQUENCE [LARGE SCALE GENOMIC DNA]</scope>
    <source>
        <strain evidence="10">DSM 43163</strain>
    </source>
</reference>
<accession>A0A1H5Z1L1</accession>
<comment type="similarity">
    <text evidence="2">Belongs to the EamA transporter family.</text>
</comment>
<dbReference type="PANTHER" id="PTHR32322:SF9">
    <property type="entry name" value="AMINO-ACID METABOLITE EFFLUX PUMP-RELATED"/>
    <property type="match status" value="1"/>
</dbReference>
<dbReference type="InterPro" id="IPR000620">
    <property type="entry name" value="EamA_dom"/>
</dbReference>
<organism evidence="9 10">
    <name type="scientific">Thermomonospora echinospora</name>
    <dbReference type="NCBI Taxonomy" id="1992"/>
    <lineage>
        <taxon>Bacteria</taxon>
        <taxon>Bacillati</taxon>
        <taxon>Actinomycetota</taxon>
        <taxon>Actinomycetes</taxon>
        <taxon>Streptosporangiales</taxon>
        <taxon>Thermomonosporaceae</taxon>
        <taxon>Thermomonospora</taxon>
    </lineage>
</organism>
<dbReference type="GO" id="GO:0016020">
    <property type="term" value="C:membrane"/>
    <property type="evidence" value="ECO:0007669"/>
    <property type="project" value="UniProtKB-SubCell"/>
</dbReference>
<evidence type="ECO:0000259" key="8">
    <source>
        <dbReference type="Pfam" id="PF00892"/>
    </source>
</evidence>
<feature type="domain" description="EamA" evidence="8">
    <location>
        <begin position="6"/>
        <end position="131"/>
    </location>
</feature>
<feature type="transmembrane region" description="Helical" evidence="7">
    <location>
        <begin position="243"/>
        <end position="262"/>
    </location>
</feature>
<feature type="transmembrane region" description="Helical" evidence="7">
    <location>
        <begin position="117"/>
        <end position="134"/>
    </location>
</feature>
<evidence type="ECO:0000313" key="9">
    <source>
        <dbReference type="EMBL" id="SEG29495.1"/>
    </source>
</evidence>
<evidence type="ECO:0000256" key="3">
    <source>
        <dbReference type="ARBA" id="ARBA00022692"/>
    </source>
</evidence>
<dbReference type="InterPro" id="IPR037185">
    <property type="entry name" value="EmrE-like"/>
</dbReference>
<dbReference type="RefSeq" id="WP_103937716.1">
    <property type="nucleotide sequence ID" value="NZ_FNVO01000004.1"/>
</dbReference>